<dbReference type="InterPro" id="IPR029063">
    <property type="entry name" value="SAM-dependent_MTases_sf"/>
</dbReference>
<dbReference type="Proteomes" id="UP000254889">
    <property type="component" value="Chromosome"/>
</dbReference>
<evidence type="ECO:0000259" key="1">
    <source>
        <dbReference type="Pfam" id="PF13649"/>
    </source>
</evidence>
<organism evidence="2 3">
    <name type="scientific">Pseudolabrys taiwanensis</name>
    <dbReference type="NCBI Taxonomy" id="331696"/>
    <lineage>
        <taxon>Bacteria</taxon>
        <taxon>Pseudomonadati</taxon>
        <taxon>Pseudomonadota</taxon>
        <taxon>Alphaproteobacteria</taxon>
        <taxon>Hyphomicrobiales</taxon>
        <taxon>Xanthobacteraceae</taxon>
        <taxon>Pseudolabrys</taxon>
    </lineage>
</organism>
<reference evidence="2 3" key="1">
    <citation type="submission" date="2018-07" db="EMBL/GenBank/DDBJ databases">
        <authorList>
            <person name="Quirk P.G."/>
            <person name="Krulwich T.A."/>
        </authorList>
    </citation>
    <scope>NUCLEOTIDE SEQUENCE [LARGE SCALE GENOMIC DNA]</scope>
    <source>
        <strain evidence="2 3">CC-BB4</strain>
    </source>
</reference>
<gene>
    <name evidence="2" type="ORF">DW352_17150</name>
</gene>
<dbReference type="InterPro" id="IPR041698">
    <property type="entry name" value="Methyltransf_25"/>
</dbReference>
<proteinExistence type="predicted"/>
<dbReference type="GO" id="GO:0008168">
    <property type="term" value="F:methyltransferase activity"/>
    <property type="evidence" value="ECO:0007669"/>
    <property type="project" value="UniProtKB-KW"/>
</dbReference>
<dbReference type="Gene3D" id="3.40.50.150">
    <property type="entry name" value="Vaccinia Virus protein VP39"/>
    <property type="match status" value="1"/>
</dbReference>
<keyword evidence="2" id="KW-0808">Transferase</keyword>
<evidence type="ECO:0000313" key="3">
    <source>
        <dbReference type="Proteomes" id="UP000254889"/>
    </source>
</evidence>
<protein>
    <submittedName>
        <fullName evidence="2">Class I SAM-dependent methyltransferase</fullName>
    </submittedName>
</protein>
<dbReference type="KEGG" id="ptaw:DW352_17150"/>
<accession>A0A345ZYV3</accession>
<feature type="domain" description="Methyltransferase" evidence="1">
    <location>
        <begin position="19"/>
        <end position="104"/>
    </location>
</feature>
<evidence type="ECO:0000313" key="2">
    <source>
        <dbReference type="EMBL" id="AXK82100.1"/>
    </source>
</evidence>
<sequence length="176" mass="19224">MEKGWLDRFLALVPAGGTVLDIGCGAGQPIAGYVIGQGYDVTGIDSSPTMIALARGNFPDHDWLVGDMRHLALRRRFQGVIAWDSFFHLTYDDQRRMFPIFAAHALPGAPLWFSSGPRHGEAIGNLHGEPLYHASLDPDEYRSLLAANGFSVVDHVAEDPACGGHTVWLARRDKDG</sequence>
<dbReference type="RefSeq" id="WP_115692479.1">
    <property type="nucleotide sequence ID" value="NZ_CP031417.1"/>
</dbReference>
<dbReference type="GO" id="GO:0032259">
    <property type="term" value="P:methylation"/>
    <property type="evidence" value="ECO:0007669"/>
    <property type="project" value="UniProtKB-KW"/>
</dbReference>
<keyword evidence="2" id="KW-0489">Methyltransferase</keyword>
<keyword evidence="3" id="KW-1185">Reference proteome</keyword>
<dbReference type="AlphaFoldDB" id="A0A345ZYV3"/>
<name>A0A345ZYV3_9HYPH</name>
<dbReference type="EMBL" id="CP031417">
    <property type="protein sequence ID" value="AXK82100.1"/>
    <property type="molecule type" value="Genomic_DNA"/>
</dbReference>
<dbReference type="CDD" id="cd02440">
    <property type="entry name" value="AdoMet_MTases"/>
    <property type="match status" value="1"/>
</dbReference>
<dbReference type="OrthoDB" id="9765084at2"/>
<dbReference type="SUPFAM" id="SSF53335">
    <property type="entry name" value="S-adenosyl-L-methionine-dependent methyltransferases"/>
    <property type="match status" value="1"/>
</dbReference>
<dbReference type="Pfam" id="PF13649">
    <property type="entry name" value="Methyltransf_25"/>
    <property type="match status" value="1"/>
</dbReference>